<dbReference type="Gene3D" id="1.25.40.10">
    <property type="entry name" value="Tetratricopeptide repeat domain"/>
    <property type="match status" value="1"/>
</dbReference>
<sequence length="909" mass="100641">MEGSERESIPSLPSMDLGAGIKTANTLSFAEPQTQPRILSRLLRSFNATGNCPDQSQEHQSRELVLGQNFELSDSTTGSCDLTSCMRISDKANSDVKITDTNIDVDISRKVLALKIRGPSNQTLRRNPGYQLGLSWYLRYKQTEQRTDYLDKAIAQFQLLALMGATTELRQLGYYHLGVCYHSLFRSTGSLGDLNQAVNTTRSAIDLSRRLKHPDASMTYASLFNLGSCVYQKFLFTTKREDLEAAVDCFNKALKTPGLGPDEECMIRCQLGDSLVMRFGTQGTVEDLPTAESVLRKALRTQGASCLNRACAARSLANKLAYWHRWEDSLAVFEEAVSLIALFDSELTECGHQENIEAFAGLSRDAAAIAINCKRPPQEVLALLERGRGLMSGSFSIKGTAVNKERMLKNISPFLYSSDEAMSALGGDKLAVINVSKYRCDAILMEKGRIEAIPLTLLDYEDIDGKIRTFRNGGESFWGVLEWLWEAIALPVLQGFGICQQSTMEPPSTEDNLPHLWWITTGQLTQVPIHAAGKHFKRSGETVLDRVISSYAVSVTSFLNGRQEGISRGFNMCNASKKALVVPMPNTPGHPPLRFAQAEADVVTNVCRSLNFNIEVPNSPYRKAEILKQLQECQIFHFAGHGLSDPTNPSQSCLLLHDWITSPLTVQSLRQINSHNNPPFLAYLSACSTGSNKVMTLSDESISLISAAQLAGFSNAIGTLWEVNDQHCVAVAKIVYETIAQKGLTNFAVALGLHRASIQLRNEAVSKNRGSGIRNIPSKTSDIAVTPPNGSGACAITKRPNWFNAELKSYRSIPLLQPTSLEPTDPSETIISLPVEIMITRQIPLESDPLFRYSDENRSGQRNMAVEERNEHEADIHCRNDISLRNPVKRKPKPKQVHFHWAPYVHFGI</sequence>
<protein>
    <recommendedName>
        <fullName evidence="1">CHAT domain-containing protein</fullName>
    </recommendedName>
</protein>
<organism evidence="2 3">
    <name type="scientific">Orbilia javanica</name>
    <dbReference type="NCBI Taxonomy" id="47235"/>
    <lineage>
        <taxon>Eukaryota</taxon>
        <taxon>Fungi</taxon>
        <taxon>Dikarya</taxon>
        <taxon>Ascomycota</taxon>
        <taxon>Pezizomycotina</taxon>
        <taxon>Orbiliomycetes</taxon>
        <taxon>Orbiliales</taxon>
        <taxon>Orbiliaceae</taxon>
        <taxon>Orbilia</taxon>
    </lineage>
</organism>
<dbReference type="InterPro" id="IPR024983">
    <property type="entry name" value="CHAT_dom"/>
</dbReference>
<evidence type="ECO:0000313" key="2">
    <source>
        <dbReference type="EMBL" id="KAK6337163.1"/>
    </source>
</evidence>
<dbReference type="EMBL" id="JAVHNR010000007">
    <property type="protein sequence ID" value="KAK6337163.1"/>
    <property type="molecule type" value="Genomic_DNA"/>
</dbReference>
<comment type="caution">
    <text evidence="2">The sequence shown here is derived from an EMBL/GenBank/DDBJ whole genome shotgun (WGS) entry which is preliminary data.</text>
</comment>
<accession>A0AAN8MUF7</accession>
<gene>
    <name evidence="2" type="ORF">TWF718_009947</name>
</gene>
<evidence type="ECO:0000313" key="3">
    <source>
        <dbReference type="Proteomes" id="UP001313282"/>
    </source>
</evidence>
<feature type="domain" description="CHAT" evidence="1">
    <location>
        <begin position="481"/>
        <end position="804"/>
    </location>
</feature>
<name>A0AAN8MUF7_9PEZI</name>
<evidence type="ECO:0000259" key="1">
    <source>
        <dbReference type="Pfam" id="PF12770"/>
    </source>
</evidence>
<dbReference type="AlphaFoldDB" id="A0AAN8MUF7"/>
<dbReference type="InterPro" id="IPR011990">
    <property type="entry name" value="TPR-like_helical_dom_sf"/>
</dbReference>
<dbReference type="SUPFAM" id="SSF81901">
    <property type="entry name" value="HCP-like"/>
    <property type="match status" value="1"/>
</dbReference>
<dbReference type="Proteomes" id="UP001313282">
    <property type="component" value="Unassembled WGS sequence"/>
</dbReference>
<proteinExistence type="predicted"/>
<dbReference type="Pfam" id="PF12770">
    <property type="entry name" value="CHAT"/>
    <property type="match status" value="1"/>
</dbReference>
<reference evidence="2 3" key="1">
    <citation type="submission" date="2019-10" db="EMBL/GenBank/DDBJ databases">
        <authorList>
            <person name="Palmer J.M."/>
        </authorList>
    </citation>
    <scope>NUCLEOTIDE SEQUENCE [LARGE SCALE GENOMIC DNA]</scope>
    <source>
        <strain evidence="2 3">TWF718</strain>
    </source>
</reference>
<keyword evidence="3" id="KW-1185">Reference proteome</keyword>